<accession>A0A482IX06</accession>
<reference evidence="1 2" key="1">
    <citation type="submission" date="2019-03" db="EMBL/GenBank/DDBJ databases">
        <title>Comparative insights into the high quality Complete genome sequence of highly metal resistant Cupriavidus metallidurans strain BS1 isolated from a gold-copper mine.</title>
        <authorList>
            <person name="Mazhar H.S."/>
            <person name="Rensing C."/>
        </authorList>
    </citation>
    <scope>NUCLEOTIDE SEQUENCE [LARGE SCALE GENOMIC DNA]</scope>
    <source>
        <strain evidence="1 2">BS1</strain>
    </source>
</reference>
<protein>
    <submittedName>
        <fullName evidence="1">Uncharacterized protein</fullName>
    </submittedName>
</protein>
<organism evidence="1 2">
    <name type="scientific">Cupriavidus metallidurans</name>
    <dbReference type="NCBI Taxonomy" id="119219"/>
    <lineage>
        <taxon>Bacteria</taxon>
        <taxon>Pseudomonadati</taxon>
        <taxon>Pseudomonadota</taxon>
        <taxon>Betaproteobacteria</taxon>
        <taxon>Burkholderiales</taxon>
        <taxon>Burkholderiaceae</taxon>
        <taxon>Cupriavidus</taxon>
    </lineage>
</organism>
<dbReference type="EMBL" id="CP037901">
    <property type="protein sequence ID" value="QBP12506.1"/>
    <property type="molecule type" value="Genomic_DNA"/>
</dbReference>
<sequence length="61" mass="6753">MVKAELIPAALADEVEFDAMVAALVRTGFLTTNSAWDYQMYDPSPLLMRIVSMIDSEVDEA</sequence>
<dbReference type="OrthoDB" id="9991572at2"/>
<proteinExistence type="predicted"/>
<dbReference type="AlphaFoldDB" id="A0A482IX06"/>
<gene>
    <name evidence="1" type="ORF">DDF84_022530</name>
</gene>
<dbReference type="RefSeq" id="WP_133258096.1">
    <property type="nucleotide sequence ID" value="NZ_CP037901.1"/>
</dbReference>
<dbReference type="Proteomes" id="UP000253772">
    <property type="component" value="Chromosome c2"/>
</dbReference>
<evidence type="ECO:0000313" key="1">
    <source>
        <dbReference type="EMBL" id="QBP12506.1"/>
    </source>
</evidence>
<evidence type="ECO:0000313" key="2">
    <source>
        <dbReference type="Proteomes" id="UP000253772"/>
    </source>
</evidence>
<name>A0A482IX06_9BURK</name>